<dbReference type="Pfam" id="PF00176">
    <property type="entry name" value="SNF2-rel_dom"/>
    <property type="match status" value="1"/>
</dbReference>
<dbReference type="PANTHER" id="PTHR45626">
    <property type="entry name" value="TRANSCRIPTION TERMINATION FACTOR 2-RELATED"/>
    <property type="match status" value="1"/>
</dbReference>
<dbReference type="AlphaFoldDB" id="A0AAN6ZM80"/>
<evidence type="ECO:0000313" key="6">
    <source>
        <dbReference type="EMBL" id="KAK4144470.1"/>
    </source>
</evidence>
<dbReference type="GO" id="GO:0016787">
    <property type="term" value="F:hydrolase activity"/>
    <property type="evidence" value="ECO:0007669"/>
    <property type="project" value="UniProtKB-KW"/>
</dbReference>
<keyword evidence="7" id="KW-1185">Reference proteome</keyword>
<dbReference type="InterPro" id="IPR050628">
    <property type="entry name" value="SNF2_RAD54_helicase_TF"/>
</dbReference>
<keyword evidence="1" id="KW-0547">Nucleotide-binding</keyword>
<reference evidence="6" key="1">
    <citation type="journal article" date="2023" name="Mol. Phylogenet. Evol.">
        <title>Genome-scale phylogeny and comparative genomics of the fungal order Sordariales.</title>
        <authorList>
            <person name="Hensen N."/>
            <person name="Bonometti L."/>
            <person name="Westerberg I."/>
            <person name="Brannstrom I.O."/>
            <person name="Guillou S."/>
            <person name="Cros-Aarteil S."/>
            <person name="Calhoun S."/>
            <person name="Haridas S."/>
            <person name="Kuo A."/>
            <person name="Mondo S."/>
            <person name="Pangilinan J."/>
            <person name="Riley R."/>
            <person name="LaButti K."/>
            <person name="Andreopoulos B."/>
            <person name="Lipzen A."/>
            <person name="Chen C."/>
            <person name="Yan M."/>
            <person name="Daum C."/>
            <person name="Ng V."/>
            <person name="Clum A."/>
            <person name="Steindorff A."/>
            <person name="Ohm R.A."/>
            <person name="Martin F."/>
            <person name="Silar P."/>
            <person name="Natvig D.O."/>
            <person name="Lalanne C."/>
            <person name="Gautier V."/>
            <person name="Ament-Velasquez S.L."/>
            <person name="Kruys A."/>
            <person name="Hutchinson M.I."/>
            <person name="Powell A.J."/>
            <person name="Barry K."/>
            <person name="Miller A.N."/>
            <person name="Grigoriev I.V."/>
            <person name="Debuchy R."/>
            <person name="Gladieux P."/>
            <person name="Hiltunen Thoren M."/>
            <person name="Johannesson H."/>
        </authorList>
    </citation>
    <scope>NUCLEOTIDE SEQUENCE</scope>
    <source>
        <strain evidence="6">CBS 141.50</strain>
    </source>
</reference>
<comment type="caution">
    <text evidence="6">The sequence shown here is derived from an EMBL/GenBank/DDBJ whole genome shotgun (WGS) entry which is preliminary data.</text>
</comment>
<proteinExistence type="predicted"/>
<evidence type="ECO:0000256" key="4">
    <source>
        <dbReference type="SAM" id="MobiDB-lite"/>
    </source>
</evidence>
<dbReference type="InterPro" id="IPR038718">
    <property type="entry name" value="SNF2-like_sf"/>
</dbReference>
<dbReference type="SMART" id="SM00487">
    <property type="entry name" value="DEXDc"/>
    <property type="match status" value="1"/>
</dbReference>
<evidence type="ECO:0000313" key="7">
    <source>
        <dbReference type="Proteomes" id="UP001302676"/>
    </source>
</evidence>
<dbReference type="PROSITE" id="PS51192">
    <property type="entry name" value="HELICASE_ATP_BIND_1"/>
    <property type="match status" value="1"/>
</dbReference>
<feature type="domain" description="Helicase ATP-binding" evidence="5">
    <location>
        <begin position="449"/>
        <end position="634"/>
    </location>
</feature>
<gene>
    <name evidence="6" type="ORF">C8A04DRAFT_36708</name>
</gene>
<dbReference type="SUPFAM" id="SSF52540">
    <property type="entry name" value="P-loop containing nucleoside triphosphate hydrolases"/>
    <property type="match status" value="2"/>
</dbReference>
<accession>A0AAN6ZM80</accession>
<dbReference type="GO" id="GO:0005524">
    <property type="term" value="F:ATP binding"/>
    <property type="evidence" value="ECO:0007669"/>
    <property type="project" value="UniProtKB-KW"/>
</dbReference>
<name>A0AAN6ZM80_9PEZI</name>
<dbReference type="GeneID" id="87820229"/>
<reference evidence="6" key="2">
    <citation type="submission" date="2023-05" db="EMBL/GenBank/DDBJ databases">
        <authorList>
            <consortium name="Lawrence Berkeley National Laboratory"/>
            <person name="Steindorff A."/>
            <person name="Hensen N."/>
            <person name="Bonometti L."/>
            <person name="Westerberg I."/>
            <person name="Brannstrom I.O."/>
            <person name="Guillou S."/>
            <person name="Cros-Aarteil S."/>
            <person name="Calhoun S."/>
            <person name="Haridas S."/>
            <person name="Kuo A."/>
            <person name="Mondo S."/>
            <person name="Pangilinan J."/>
            <person name="Riley R."/>
            <person name="Labutti K."/>
            <person name="Andreopoulos B."/>
            <person name="Lipzen A."/>
            <person name="Chen C."/>
            <person name="Yanf M."/>
            <person name="Daum C."/>
            <person name="Ng V."/>
            <person name="Clum A."/>
            <person name="Ohm R."/>
            <person name="Martin F."/>
            <person name="Silar P."/>
            <person name="Natvig D."/>
            <person name="Lalanne C."/>
            <person name="Gautier V."/>
            <person name="Ament-Velasquez S.L."/>
            <person name="Kruys A."/>
            <person name="Hutchinson M.I."/>
            <person name="Powell A.J."/>
            <person name="Barry K."/>
            <person name="Miller A.N."/>
            <person name="Grigoriev I.V."/>
            <person name="Debuchy R."/>
            <person name="Gladieux P."/>
            <person name="Thoren M.H."/>
            <person name="Johannesson H."/>
        </authorList>
    </citation>
    <scope>NUCLEOTIDE SEQUENCE</scope>
    <source>
        <strain evidence="6">CBS 141.50</strain>
    </source>
</reference>
<organism evidence="6 7">
    <name type="scientific">Dichotomopilus funicola</name>
    <dbReference type="NCBI Taxonomy" id="1934379"/>
    <lineage>
        <taxon>Eukaryota</taxon>
        <taxon>Fungi</taxon>
        <taxon>Dikarya</taxon>
        <taxon>Ascomycota</taxon>
        <taxon>Pezizomycotina</taxon>
        <taxon>Sordariomycetes</taxon>
        <taxon>Sordariomycetidae</taxon>
        <taxon>Sordariales</taxon>
        <taxon>Chaetomiaceae</taxon>
        <taxon>Dichotomopilus</taxon>
    </lineage>
</organism>
<dbReference type="InterPro" id="IPR027417">
    <property type="entry name" value="P-loop_NTPase"/>
</dbReference>
<dbReference type="EMBL" id="MU853577">
    <property type="protein sequence ID" value="KAK4144470.1"/>
    <property type="molecule type" value="Genomic_DNA"/>
</dbReference>
<evidence type="ECO:0000256" key="3">
    <source>
        <dbReference type="ARBA" id="ARBA00022840"/>
    </source>
</evidence>
<dbReference type="Gene3D" id="3.40.50.10810">
    <property type="entry name" value="Tandem AAA-ATPase domain"/>
    <property type="match status" value="1"/>
</dbReference>
<dbReference type="Gene3D" id="3.40.50.300">
    <property type="entry name" value="P-loop containing nucleotide triphosphate hydrolases"/>
    <property type="match status" value="1"/>
</dbReference>
<dbReference type="InterPro" id="IPR014001">
    <property type="entry name" value="Helicase_ATP-bd"/>
</dbReference>
<sequence length="984" mass="109679">MDPTGNDQHWAQASKRRRLNHPPNGWQSGDDEGGQAPPPWLPAPASDRHRLHRPSEHDKIPNTLPSVQNSASITLSAGFATSYGGQTPRQFLPTPANQVGYTHFARTLPPLPTLEPTKSSWSSPYGGATSLSLNDKTAYQHPGAQLGRTSHDAMFILPKPPTSMKGSYPAGVYNNPERDTEPEYSSSISGPEETDTTMSKVVCFGMVQSIPGKCDKDMLATAVSPFLVQIVSSDRFVTADGTEGSGRIAAEHGQMIQSLLEESSIQLFAMCTLDAEQTVRRANRITSHLFRPCTLSLTIYGPEDMFEDIGVWFQEYGVYLQDVRHVHLDTKYCNPHKLSVGSIDSCPLVSDVVRQSSKSLLLEDIPNRPDLLDLLSHGDELEEAQQPTLICTELKNITDCANGMATRHQKQALTFMLHRERGWTFEEKQTDLWEYLDVDHGEVSGAHQNEEPPPFYGGIIADPMGLGKTLTMISLVATDLNRNLAGDFALDMSEETKPRVTATLIVIPPPRSCMLILFFCIRHVVPGGMKFWRHHGKTRLNDVKELDGINVVFTTYQTVSADWKPANRSAPSILFSVRWRRIILDEAHFIRNGATKMARATCELDSVSRWAVTGTPIQNGLGDLQAQLKFIRVYPYDDPKQFETDISRLWKSGEDDEAVKRLKRLSACILLRRSKATISLPARRDMTCAVDFSREERATYDEAREQTITKIDEALHASSESSRASVYVNVLQQIESLRLICDLGLHYHTRRNRTAQSASASDEWAAAAQQTFNIQREMGHIVCLQCSSTTSLTESLLEDSHDPSSSRQQPQFFRCLRFACGECVQKLQRAKQVLGCGHKPSCLVAPVSVNHSFMEVVPATVSDAASAPQTALPSKIQALVTDIKAAPADVKWYRTRAPYPSLSAARPWNPTLEEQALARIHRLGQTREVTTVRFYIRDSFEERVIELQNDKKQLDRVLLSPHDGGQGAQRDDSFGDLHKLRALL</sequence>
<protein>
    <submittedName>
        <fullName evidence="6">SNF2 family N-terminal domain-containing protein</fullName>
    </submittedName>
</protein>
<dbReference type="GO" id="GO:0008094">
    <property type="term" value="F:ATP-dependent activity, acting on DNA"/>
    <property type="evidence" value="ECO:0007669"/>
    <property type="project" value="TreeGrafter"/>
</dbReference>
<evidence type="ECO:0000256" key="1">
    <source>
        <dbReference type="ARBA" id="ARBA00022741"/>
    </source>
</evidence>
<feature type="compositionally biased region" description="Polar residues" evidence="4">
    <location>
        <begin position="1"/>
        <end position="11"/>
    </location>
</feature>
<keyword evidence="3" id="KW-0067">ATP-binding</keyword>
<dbReference type="CDD" id="cd18008">
    <property type="entry name" value="DEXDc_SHPRH-like"/>
    <property type="match status" value="1"/>
</dbReference>
<dbReference type="Proteomes" id="UP001302676">
    <property type="component" value="Unassembled WGS sequence"/>
</dbReference>
<dbReference type="PANTHER" id="PTHR45626:SF22">
    <property type="entry name" value="DNA REPAIR PROTEIN RAD5"/>
    <property type="match status" value="1"/>
</dbReference>
<dbReference type="GO" id="GO:0006281">
    <property type="term" value="P:DNA repair"/>
    <property type="evidence" value="ECO:0007669"/>
    <property type="project" value="TreeGrafter"/>
</dbReference>
<evidence type="ECO:0000259" key="5">
    <source>
        <dbReference type="PROSITE" id="PS51192"/>
    </source>
</evidence>
<dbReference type="RefSeq" id="XP_062637841.1">
    <property type="nucleotide sequence ID" value="XM_062783616.1"/>
</dbReference>
<evidence type="ECO:0000256" key="2">
    <source>
        <dbReference type="ARBA" id="ARBA00022801"/>
    </source>
</evidence>
<feature type="region of interest" description="Disordered" evidence="4">
    <location>
        <begin position="1"/>
        <end position="67"/>
    </location>
</feature>
<keyword evidence="2" id="KW-0378">Hydrolase</keyword>
<dbReference type="GO" id="GO:0005634">
    <property type="term" value="C:nucleus"/>
    <property type="evidence" value="ECO:0007669"/>
    <property type="project" value="TreeGrafter"/>
</dbReference>
<dbReference type="InterPro" id="IPR000330">
    <property type="entry name" value="SNF2_N"/>
</dbReference>